<reference evidence="1" key="1">
    <citation type="submission" date="2023-04" db="EMBL/GenBank/DDBJ databases">
        <authorList>
            <consortium name="ELIXIR-Norway"/>
        </authorList>
    </citation>
    <scope>NUCLEOTIDE SEQUENCE [LARGE SCALE GENOMIC DNA]</scope>
</reference>
<accession>A0ABN8XU83</accession>
<evidence type="ECO:0000313" key="1">
    <source>
        <dbReference type="EMBL" id="CAI9152529.1"/>
    </source>
</evidence>
<dbReference type="EMBL" id="OX459937">
    <property type="protein sequence ID" value="CAI9152529.1"/>
    <property type="molecule type" value="Genomic_DNA"/>
</dbReference>
<evidence type="ECO:0000313" key="2">
    <source>
        <dbReference type="Proteomes" id="UP001176941"/>
    </source>
</evidence>
<organism evidence="1 2">
    <name type="scientific">Rangifer tarandus platyrhynchus</name>
    <name type="common">Svalbard reindeer</name>
    <dbReference type="NCBI Taxonomy" id="3082113"/>
    <lineage>
        <taxon>Eukaryota</taxon>
        <taxon>Metazoa</taxon>
        <taxon>Chordata</taxon>
        <taxon>Craniata</taxon>
        <taxon>Vertebrata</taxon>
        <taxon>Euteleostomi</taxon>
        <taxon>Mammalia</taxon>
        <taxon>Eutheria</taxon>
        <taxon>Laurasiatheria</taxon>
        <taxon>Artiodactyla</taxon>
        <taxon>Ruminantia</taxon>
        <taxon>Pecora</taxon>
        <taxon>Cervidae</taxon>
        <taxon>Odocoileinae</taxon>
        <taxon>Rangifer</taxon>
    </lineage>
</organism>
<protein>
    <submittedName>
        <fullName evidence="1">Uncharacterized protein</fullName>
    </submittedName>
</protein>
<sequence length="126" mass="14116">MAREQDKARQDLENAEQRNLKFVKETDDLHSALEQLAEEKVSCMEPPRGCGWPGPSTPSMCGSCRRRWHSACPQAAWSSCSSCWKGSSGRLGGSRRRRSLKRAHDQICCSRSSMWKCPPDKSASSQ</sequence>
<dbReference type="Proteomes" id="UP001176941">
    <property type="component" value="Chromosome 1"/>
</dbReference>
<keyword evidence="2" id="KW-1185">Reference proteome</keyword>
<gene>
    <name evidence="1" type="ORF">MRATA1EN1_LOCUS1491</name>
</gene>
<proteinExistence type="predicted"/>
<name>A0ABN8XU83_RANTA</name>